<evidence type="ECO:0000313" key="2">
    <source>
        <dbReference type="EMBL" id="AWB07821.1"/>
    </source>
</evidence>
<sequence length="264" mass="26719">MTSQHEGAGGSPLFRLDGRVMVVTGAGRGIGLAVAEQAALAGAAVVLSSEDGAACESAAAGLRGRGLTALAVACDVRRPEQLSALLSATLDRFGRLDSLVANAGVTLEEGPSARVSDDAYRTMMTINLDSTVRLCTIAAPLMAEGGGGSIIVMSSLAGLRGNRNLGVYALTKAANAQLARNLAVEWGAANIRANAVAPGLIDTAFAGPLKEKPEALRRRLDRTPLGRMGAPEEVAGAVLFLASPAGAFVTGQTLVVDGGTLIAD</sequence>
<dbReference type="EMBL" id="CP028904">
    <property type="protein sequence ID" value="AWB07821.1"/>
    <property type="molecule type" value="Genomic_DNA"/>
</dbReference>
<dbReference type="PRINTS" id="PR00080">
    <property type="entry name" value="SDRFAMILY"/>
</dbReference>
<accession>A0A2R4VTV9</accession>
<dbReference type="RefSeq" id="WP_108548098.1">
    <property type="nucleotide sequence ID" value="NZ_CP028904.1"/>
</dbReference>
<keyword evidence="2" id="KW-0614">Plasmid</keyword>
<dbReference type="OrthoDB" id="9789398at2"/>
<dbReference type="Gene3D" id="3.40.50.720">
    <property type="entry name" value="NAD(P)-binding Rossmann-like Domain"/>
    <property type="match status" value="1"/>
</dbReference>
<comment type="similarity">
    <text evidence="1">Belongs to the short-chain dehydrogenases/reductases (SDR) family.</text>
</comment>
<dbReference type="PANTHER" id="PTHR43943:SF2">
    <property type="entry name" value="DEHYDROGENASE_REDUCTASE 4"/>
    <property type="match status" value="1"/>
</dbReference>
<protein>
    <submittedName>
        <fullName evidence="2">Short-chain dehydrogenase</fullName>
    </submittedName>
</protein>
<dbReference type="Proteomes" id="UP000077405">
    <property type="component" value="Plasmid pYZ3"/>
</dbReference>
<evidence type="ECO:0000256" key="1">
    <source>
        <dbReference type="ARBA" id="ARBA00006484"/>
    </source>
</evidence>
<dbReference type="KEGG" id="ahu:A6A40_22435"/>
<reference evidence="2 3" key="1">
    <citation type="submission" date="2018-04" db="EMBL/GenBank/DDBJ databases">
        <title>Complete genome sequence of the nitrogen-fixing bacterium Azospirillum humicireducens type strain SgZ-5.</title>
        <authorList>
            <person name="Yu Z."/>
        </authorList>
    </citation>
    <scope>NUCLEOTIDE SEQUENCE [LARGE SCALE GENOMIC DNA]</scope>
    <source>
        <strain evidence="2 3">SgZ-5</strain>
        <plasmid evidence="2 3">pYZ3</plasmid>
    </source>
</reference>
<dbReference type="AlphaFoldDB" id="A0A2R4VTV9"/>
<dbReference type="PRINTS" id="PR00081">
    <property type="entry name" value="GDHRDH"/>
</dbReference>
<dbReference type="Pfam" id="PF13561">
    <property type="entry name" value="adh_short_C2"/>
    <property type="match status" value="1"/>
</dbReference>
<organism evidence="2 3">
    <name type="scientific">Azospirillum humicireducens</name>
    <dbReference type="NCBI Taxonomy" id="1226968"/>
    <lineage>
        <taxon>Bacteria</taxon>
        <taxon>Pseudomonadati</taxon>
        <taxon>Pseudomonadota</taxon>
        <taxon>Alphaproteobacteria</taxon>
        <taxon>Rhodospirillales</taxon>
        <taxon>Azospirillaceae</taxon>
        <taxon>Azospirillum</taxon>
    </lineage>
</organism>
<proteinExistence type="inferred from homology"/>
<dbReference type="NCBIfam" id="NF005559">
    <property type="entry name" value="PRK07231.1"/>
    <property type="match status" value="1"/>
</dbReference>
<dbReference type="PANTHER" id="PTHR43943">
    <property type="entry name" value="DEHYDROGENASE/REDUCTASE (SDR FAMILY) MEMBER 4"/>
    <property type="match status" value="1"/>
</dbReference>
<dbReference type="SUPFAM" id="SSF51735">
    <property type="entry name" value="NAD(P)-binding Rossmann-fold domains"/>
    <property type="match status" value="1"/>
</dbReference>
<keyword evidence="3" id="KW-1185">Reference proteome</keyword>
<evidence type="ECO:0000313" key="3">
    <source>
        <dbReference type="Proteomes" id="UP000077405"/>
    </source>
</evidence>
<name>A0A2R4VTV9_9PROT</name>
<gene>
    <name evidence="2" type="ORF">A6A40_22435</name>
</gene>
<geneLocation type="plasmid" evidence="2 3">
    <name>pYZ3</name>
</geneLocation>
<dbReference type="InterPro" id="IPR002347">
    <property type="entry name" value="SDR_fam"/>
</dbReference>
<dbReference type="InterPro" id="IPR036291">
    <property type="entry name" value="NAD(P)-bd_dom_sf"/>
</dbReference>
<dbReference type="FunFam" id="3.40.50.720:FF:000084">
    <property type="entry name" value="Short-chain dehydrogenase reductase"/>
    <property type="match status" value="1"/>
</dbReference>